<keyword evidence="1" id="KW-1133">Transmembrane helix</keyword>
<evidence type="ECO:0000313" key="3">
    <source>
        <dbReference type="Proteomes" id="UP000231688"/>
    </source>
</evidence>
<keyword evidence="1" id="KW-0812">Transmembrane</keyword>
<name>A0A2M7UEC4_9BACT</name>
<evidence type="ECO:0000313" key="2">
    <source>
        <dbReference type="EMBL" id="PIZ69604.1"/>
    </source>
</evidence>
<feature type="transmembrane region" description="Helical" evidence="1">
    <location>
        <begin position="12"/>
        <end position="44"/>
    </location>
</feature>
<accession>A0A2M7UEC4</accession>
<dbReference type="EMBL" id="PFOH01000029">
    <property type="protein sequence ID" value="PIZ69604.1"/>
    <property type="molecule type" value="Genomic_DNA"/>
</dbReference>
<sequence length="78" mass="8971">TLKQFLFLGAGGILLFVLWFFLTLGAFIIALIPVAVLSVALAFYKPRGRPSFEMIVLFINYILKPRLYLWKKKNGQQH</sequence>
<dbReference type="Proteomes" id="UP000231688">
    <property type="component" value="Unassembled WGS sequence"/>
</dbReference>
<evidence type="ECO:0008006" key="4">
    <source>
        <dbReference type="Google" id="ProtNLM"/>
    </source>
</evidence>
<gene>
    <name evidence="2" type="ORF">COY10_01130</name>
</gene>
<protein>
    <recommendedName>
        <fullName evidence="4">PrgI family protein</fullName>
    </recommendedName>
</protein>
<keyword evidence="1" id="KW-0472">Membrane</keyword>
<comment type="caution">
    <text evidence="2">The sequence shown here is derived from an EMBL/GenBank/DDBJ whole genome shotgun (WGS) entry which is preliminary data.</text>
</comment>
<dbReference type="AlphaFoldDB" id="A0A2M7UEC4"/>
<organism evidence="2 3">
    <name type="scientific">Candidatus Portnoybacteria bacterium CG_4_10_14_0_2_um_filter_43_36</name>
    <dbReference type="NCBI Taxonomy" id="1974798"/>
    <lineage>
        <taxon>Bacteria</taxon>
        <taxon>Candidatus Portnoyibacteriota</taxon>
    </lineage>
</organism>
<reference evidence="3" key="1">
    <citation type="submission" date="2017-09" db="EMBL/GenBank/DDBJ databases">
        <title>Depth-based differentiation of microbial function through sediment-hosted aquifers and enrichment of novel symbionts in the deep terrestrial subsurface.</title>
        <authorList>
            <person name="Probst A.J."/>
            <person name="Ladd B."/>
            <person name="Jarett J.K."/>
            <person name="Geller-Mcgrath D.E."/>
            <person name="Sieber C.M.K."/>
            <person name="Emerson J.B."/>
            <person name="Anantharaman K."/>
            <person name="Thomas B.C."/>
            <person name="Malmstrom R."/>
            <person name="Stieglmeier M."/>
            <person name="Klingl A."/>
            <person name="Woyke T."/>
            <person name="Ryan C.M."/>
            <person name="Banfield J.F."/>
        </authorList>
    </citation>
    <scope>NUCLEOTIDE SEQUENCE [LARGE SCALE GENOMIC DNA]</scope>
</reference>
<feature type="non-terminal residue" evidence="2">
    <location>
        <position position="1"/>
    </location>
</feature>
<proteinExistence type="predicted"/>
<evidence type="ECO:0000256" key="1">
    <source>
        <dbReference type="SAM" id="Phobius"/>
    </source>
</evidence>